<dbReference type="PANTHER" id="PTHR23204">
    <property type="entry name" value="CLEAVAGE AND POLYADENYLATION SPECIFIC FACTOR"/>
    <property type="match status" value="1"/>
</dbReference>
<dbReference type="EMBL" id="JAAALK010000082">
    <property type="protein sequence ID" value="KAG8087310.1"/>
    <property type="molecule type" value="Genomic_DNA"/>
</dbReference>
<dbReference type="InterPro" id="IPR000504">
    <property type="entry name" value="RRM_dom"/>
</dbReference>
<feature type="compositionally biased region" description="Gly residues" evidence="2">
    <location>
        <begin position="100"/>
        <end position="111"/>
    </location>
</feature>
<dbReference type="OrthoDB" id="439808at2759"/>
<evidence type="ECO:0000256" key="2">
    <source>
        <dbReference type="SAM" id="MobiDB-lite"/>
    </source>
</evidence>
<feature type="domain" description="RRM" evidence="3">
    <location>
        <begin position="123"/>
        <end position="201"/>
    </location>
</feature>
<dbReference type="GO" id="GO:0005634">
    <property type="term" value="C:nucleus"/>
    <property type="evidence" value="ECO:0007669"/>
    <property type="project" value="UniProtKB-SubCell"/>
</dbReference>
<evidence type="ECO:0000256" key="1">
    <source>
        <dbReference type="PROSITE-ProRule" id="PRU00176"/>
    </source>
</evidence>
<evidence type="ECO:0000313" key="5">
    <source>
        <dbReference type="Proteomes" id="UP000729402"/>
    </source>
</evidence>
<dbReference type="GO" id="GO:0006397">
    <property type="term" value="P:mRNA processing"/>
    <property type="evidence" value="ECO:0007669"/>
    <property type="project" value="UniProtKB-KW"/>
</dbReference>
<feature type="region of interest" description="Disordered" evidence="2">
    <location>
        <begin position="56"/>
        <end position="111"/>
    </location>
</feature>
<dbReference type="AlphaFoldDB" id="A0A8J6BM84"/>
<accession>A0A8J6BM84</accession>
<reference evidence="4" key="2">
    <citation type="submission" date="2021-02" db="EMBL/GenBank/DDBJ databases">
        <authorList>
            <person name="Kimball J.A."/>
            <person name="Haas M.W."/>
            <person name="Macchietto M."/>
            <person name="Kono T."/>
            <person name="Duquette J."/>
            <person name="Shao M."/>
        </authorList>
    </citation>
    <scope>NUCLEOTIDE SEQUENCE</scope>
    <source>
        <tissue evidence="4">Fresh leaf tissue</tissue>
    </source>
</reference>
<dbReference type="Proteomes" id="UP000729402">
    <property type="component" value="Unassembled WGS sequence"/>
</dbReference>
<dbReference type="SMART" id="SM00360">
    <property type="entry name" value="RRM"/>
    <property type="match status" value="1"/>
</dbReference>
<proteinExistence type="predicted"/>
<dbReference type="CDD" id="cd12372">
    <property type="entry name" value="RRM_CFIm68_CFIm59"/>
    <property type="match status" value="1"/>
</dbReference>
<evidence type="ECO:0000259" key="3">
    <source>
        <dbReference type="PROSITE" id="PS50102"/>
    </source>
</evidence>
<dbReference type="Pfam" id="PF00076">
    <property type="entry name" value="RRM_1"/>
    <property type="match status" value="1"/>
</dbReference>
<keyword evidence="1" id="KW-0694">RNA-binding</keyword>
<gene>
    <name evidence="4" type="ORF">GUJ93_ZPchr0010g8272</name>
</gene>
<evidence type="ECO:0000313" key="4">
    <source>
        <dbReference type="EMBL" id="KAG8087310.1"/>
    </source>
</evidence>
<dbReference type="PROSITE" id="PS50102">
    <property type="entry name" value="RRM"/>
    <property type="match status" value="1"/>
</dbReference>
<keyword evidence="5" id="KW-1185">Reference proteome</keyword>
<sequence>MEPDGDAAFHRNEVISVVQDVDKYYGDFDDLYNDVIIGDGFLHPNCKQLHIRGLAAPARNHPPSQPNFPPPPQPPAAPAPLPHPHHQIQQGGDGFHRPGGNSGGGPIVVGNSGLAGGDGPIGTMLFVGELHWWTTDADLEVELIKYGPVKEVRFFDEKTNGKSKGYCQVDFYDSTAAAACKEAMNGHLFNGRPCTVAIASPNSVRYMGEAQVKNQKSKAAKTSSIQLKCGRGGGGAGGPQVGGNYGGGSGGGAGGTSGGAGGGGGNCGRGGGGMGNIGLVRNRRNQTGGSTIAQGIKGNGGIVAPPSLILPPGGMFRHVFDPTGYSAMGRMGAGFGGFPGAPGALVHSLY</sequence>
<organism evidence="4 5">
    <name type="scientific">Zizania palustris</name>
    <name type="common">Northern wild rice</name>
    <dbReference type="NCBI Taxonomy" id="103762"/>
    <lineage>
        <taxon>Eukaryota</taxon>
        <taxon>Viridiplantae</taxon>
        <taxon>Streptophyta</taxon>
        <taxon>Embryophyta</taxon>
        <taxon>Tracheophyta</taxon>
        <taxon>Spermatophyta</taxon>
        <taxon>Magnoliopsida</taxon>
        <taxon>Liliopsida</taxon>
        <taxon>Poales</taxon>
        <taxon>Poaceae</taxon>
        <taxon>BOP clade</taxon>
        <taxon>Oryzoideae</taxon>
        <taxon>Oryzeae</taxon>
        <taxon>Zizaniinae</taxon>
        <taxon>Zizania</taxon>
    </lineage>
</organism>
<protein>
    <recommendedName>
        <fullName evidence="3">RRM domain-containing protein</fullName>
    </recommendedName>
</protein>
<dbReference type="GO" id="GO:0003723">
    <property type="term" value="F:RNA binding"/>
    <property type="evidence" value="ECO:0007669"/>
    <property type="project" value="UniProtKB-UniRule"/>
</dbReference>
<feature type="compositionally biased region" description="Pro residues" evidence="2">
    <location>
        <begin position="63"/>
        <end position="82"/>
    </location>
</feature>
<dbReference type="InterPro" id="IPR034772">
    <property type="entry name" value="CPSF6/7"/>
</dbReference>
<reference evidence="4" key="1">
    <citation type="journal article" date="2021" name="bioRxiv">
        <title>Whole Genome Assembly and Annotation of Northern Wild Rice, Zizania palustris L., Supports a Whole Genome Duplication in the Zizania Genus.</title>
        <authorList>
            <person name="Haas M."/>
            <person name="Kono T."/>
            <person name="Macchietto M."/>
            <person name="Millas R."/>
            <person name="McGilp L."/>
            <person name="Shao M."/>
            <person name="Duquette J."/>
            <person name="Hirsch C.N."/>
            <person name="Kimball J."/>
        </authorList>
    </citation>
    <scope>NUCLEOTIDE SEQUENCE</scope>
    <source>
        <tissue evidence="4">Fresh leaf tissue</tissue>
    </source>
</reference>
<comment type="caution">
    <text evidence="4">The sequence shown here is derived from an EMBL/GenBank/DDBJ whole genome shotgun (WGS) entry which is preliminary data.</text>
</comment>
<name>A0A8J6BM84_ZIZPA</name>